<evidence type="ECO:0000313" key="1">
    <source>
        <dbReference type="EMBL" id="KAK3734634.1"/>
    </source>
</evidence>
<gene>
    <name evidence="1" type="ORF">RRG08_003541</name>
</gene>
<accession>A0AAE1CTN1</accession>
<comment type="caution">
    <text evidence="1">The sequence shown here is derived from an EMBL/GenBank/DDBJ whole genome shotgun (WGS) entry which is preliminary data.</text>
</comment>
<reference evidence="1" key="1">
    <citation type="journal article" date="2023" name="G3 (Bethesda)">
        <title>A reference genome for the long-term kleptoplast-retaining sea slug Elysia crispata morphotype clarki.</title>
        <authorList>
            <person name="Eastman K.E."/>
            <person name="Pendleton A.L."/>
            <person name="Shaikh M.A."/>
            <person name="Suttiyut T."/>
            <person name="Ogas R."/>
            <person name="Tomko P."/>
            <person name="Gavelis G."/>
            <person name="Widhalm J.R."/>
            <person name="Wisecaver J.H."/>
        </authorList>
    </citation>
    <scope>NUCLEOTIDE SEQUENCE</scope>
    <source>
        <strain evidence="1">ECLA1</strain>
    </source>
</reference>
<organism evidence="1 2">
    <name type="scientific">Elysia crispata</name>
    <name type="common">lettuce slug</name>
    <dbReference type="NCBI Taxonomy" id="231223"/>
    <lineage>
        <taxon>Eukaryota</taxon>
        <taxon>Metazoa</taxon>
        <taxon>Spiralia</taxon>
        <taxon>Lophotrochozoa</taxon>
        <taxon>Mollusca</taxon>
        <taxon>Gastropoda</taxon>
        <taxon>Heterobranchia</taxon>
        <taxon>Euthyneura</taxon>
        <taxon>Panpulmonata</taxon>
        <taxon>Sacoglossa</taxon>
        <taxon>Placobranchoidea</taxon>
        <taxon>Plakobranchidae</taxon>
        <taxon>Elysia</taxon>
    </lineage>
</organism>
<dbReference type="EMBL" id="JAWDGP010006844">
    <property type="protein sequence ID" value="KAK3734634.1"/>
    <property type="molecule type" value="Genomic_DNA"/>
</dbReference>
<sequence length="123" mass="13533">MHAQYCTLRGAAQEDGPDGIPRSGPPIVQAYCPTWRSVLNTVTAGCARVSMGTMLAIVARWKTGLLFWFLRPARTDCVERTELETSSKIPLAQASILLAALVRNSRTLDINFMDLLRPRASTV</sequence>
<keyword evidence="2" id="KW-1185">Reference proteome</keyword>
<dbReference type="Proteomes" id="UP001283361">
    <property type="component" value="Unassembled WGS sequence"/>
</dbReference>
<evidence type="ECO:0000313" key="2">
    <source>
        <dbReference type="Proteomes" id="UP001283361"/>
    </source>
</evidence>
<name>A0AAE1CTN1_9GAST</name>
<protein>
    <submittedName>
        <fullName evidence="1">Uncharacterized protein</fullName>
    </submittedName>
</protein>
<dbReference type="AlphaFoldDB" id="A0AAE1CTN1"/>
<proteinExistence type="predicted"/>